<evidence type="ECO:0000313" key="1">
    <source>
        <dbReference type="EnsemblMetazoa" id="GAUT004482-PA"/>
    </source>
</evidence>
<dbReference type="AlphaFoldDB" id="A0A1A9UGW2"/>
<organism evidence="1 2">
    <name type="scientific">Glossina austeni</name>
    <name type="common">Savannah tsetse fly</name>
    <dbReference type="NCBI Taxonomy" id="7395"/>
    <lineage>
        <taxon>Eukaryota</taxon>
        <taxon>Metazoa</taxon>
        <taxon>Ecdysozoa</taxon>
        <taxon>Arthropoda</taxon>
        <taxon>Hexapoda</taxon>
        <taxon>Insecta</taxon>
        <taxon>Pterygota</taxon>
        <taxon>Neoptera</taxon>
        <taxon>Endopterygota</taxon>
        <taxon>Diptera</taxon>
        <taxon>Brachycera</taxon>
        <taxon>Muscomorpha</taxon>
        <taxon>Hippoboscoidea</taxon>
        <taxon>Glossinidae</taxon>
        <taxon>Glossina</taxon>
    </lineage>
</organism>
<name>A0A1A9UGW2_GLOAU</name>
<dbReference type="EnsemblMetazoa" id="GAUT004482-RA">
    <property type="protein sequence ID" value="GAUT004482-PA"/>
    <property type="gene ID" value="GAUT004482"/>
</dbReference>
<sequence>MQTDNVSHENSALHKATQDVGRTEALVLEGKDNYEARVQSVCISSEYLSVSFDVFFYGHVPRRPLRHWTFALFQTTKQEHIAMNTLHSASVFRVPCAIDFRPFNQRSVSIYNDLIDL</sequence>
<accession>A0A1A9UGW2</accession>
<keyword evidence="2" id="KW-1185">Reference proteome</keyword>
<protein>
    <submittedName>
        <fullName evidence="1">Uncharacterized protein</fullName>
    </submittedName>
</protein>
<proteinExistence type="predicted"/>
<reference evidence="1" key="1">
    <citation type="submission" date="2020-05" db="UniProtKB">
        <authorList>
            <consortium name="EnsemblMetazoa"/>
        </authorList>
    </citation>
    <scope>IDENTIFICATION</scope>
    <source>
        <strain evidence="1">TTRI</strain>
    </source>
</reference>
<dbReference type="VEuPathDB" id="VectorBase:GAUT004482"/>
<evidence type="ECO:0000313" key="2">
    <source>
        <dbReference type="Proteomes" id="UP000078200"/>
    </source>
</evidence>
<dbReference type="Proteomes" id="UP000078200">
    <property type="component" value="Unassembled WGS sequence"/>
</dbReference>